<accession>A0A8B8D1R2</accession>
<evidence type="ECO:0000313" key="4">
    <source>
        <dbReference type="RefSeq" id="XP_022321449.1"/>
    </source>
</evidence>
<name>A0A8B8D1R2_CRAVI</name>
<protein>
    <submittedName>
        <fullName evidence="4">Uncharacterized protein LOC111123429 isoform X1</fullName>
    </submittedName>
</protein>
<keyword evidence="3" id="KW-1185">Reference proteome</keyword>
<sequence>MATKLNMVVGYRLIFICISACANVAKALQCSASERTVRPIDRCPQNLREWKAREKVLNCHLIQQDCVPASKFKYHCVLNEHGSLIEVCAPEKYIHGQLCAEFNSRGNLIQESPIKCSSNNCPSNYISTDAYRYQNCYGSRDKHQDQKKNGKKECRSGYKWNETLRLCQRCPLGYTGPECTFQCRFPSYGLDCFNTCDCSWDVCNFMFGCVLVDDRDPEGEIFKGQIGGTTSDNRPTRIDPEGEIFKGQIGGTTSDNRPTRIVVSMKESKDPEGEIFKGQIGGTTSDNRPTRIDPEGEIFKGQIGGTTSDNRPTRIDPEGEIFKGQIGGTTSDNRPTRIGIVTTFISNAICLGQKVSDTFYSL</sequence>
<dbReference type="AlphaFoldDB" id="A0A8B8D1R2"/>
<feature type="compositionally biased region" description="Basic and acidic residues" evidence="1">
    <location>
        <begin position="234"/>
        <end position="244"/>
    </location>
</feature>
<dbReference type="KEGG" id="cvn:111123429"/>
<reference evidence="4" key="1">
    <citation type="submission" date="2025-08" db="UniProtKB">
        <authorList>
            <consortium name="RefSeq"/>
        </authorList>
    </citation>
    <scope>IDENTIFICATION</scope>
    <source>
        <tissue evidence="4">Whole sample</tissue>
    </source>
</reference>
<proteinExistence type="predicted"/>
<dbReference type="GeneID" id="111123429"/>
<keyword evidence="2" id="KW-0732">Signal</keyword>
<feature type="region of interest" description="Disordered" evidence="1">
    <location>
        <begin position="272"/>
        <end position="295"/>
    </location>
</feature>
<evidence type="ECO:0000313" key="3">
    <source>
        <dbReference type="Proteomes" id="UP000694844"/>
    </source>
</evidence>
<evidence type="ECO:0000256" key="2">
    <source>
        <dbReference type="SAM" id="SignalP"/>
    </source>
</evidence>
<dbReference type="OrthoDB" id="6212506at2759"/>
<dbReference type="Proteomes" id="UP000694844">
    <property type="component" value="Chromosome 3"/>
</dbReference>
<gene>
    <name evidence="4" type="primary">LOC111123429</name>
</gene>
<feature type="signal peptide" evidence="2">
    <location>
        <begin position="1"/>
        <end position="27"/>
    </location>
</feature>
<feature type="region of interest" description="Disordered" evidence="1">
    <location>
        <begin position="222"/>
        <end position="257"/>
    </location>
</feature>
<dbReference type="RefSeq" id="XP_022321449.1">
    <property type="nucleotide sequence ID" value="XM_022465741.1"/>
</dbReference>
<organism evidence="3 4">
    <name type="scientific">Crassostrea virginica</name>
    <name type="common">Eastern oyster</name>
    <dbReference type="NCBI Taxonomy" id="6565"/>
    <lineage>
        <taxon>Eukaryota</taxon>
        <taxon>Metazoa</taxon>
        <taxon>Spiralia</taxon>
        <taxon>Lophotrochozoa</taxon>
        <taxon>Mollusca</taxon>
        <taxon>Bivalvia</taxon>
        <taxon>Autobranchia</taxon>
        <taxon>Pteriomorphia</taxon>
        <taxon>Ostreida</taxon>
        <taxon>Ostreoidea</taxon>
        <taxon>Ostreidae</taxon>
        <taxon>Crassostrea</taxon>
    </lineage>
</organism>
<feature type="chain" id="PRO_5034750184" evidence="2">
    <location>
        <begin position="28"/>
        <end position="362"/>
    </location>
</feature>
<evidence type="ECO:0000256" key="1">
    <source>
        <dbReference type="SAM" id="MobiDB-lite"/>
    </source>
</evidence>